<dbReference type="Proteomes" id="UP000305906">
    <property type="component" value="Unassembled WGS sequence"/>
</dbReference>
<accession>A0A5R9FWW1</accession>
<gene>
    <name evidence="3" type="ORF">FE633_08900</name>
</gene>
<feature type="domain" description="TarS/TarP linker" evidence="2">
    <location>
        <begin position="246"/>
        <end position="337"/>
    </location>
</feature>
<dbReference type="GO" id="GO:0016758">
    <property type="term" value="F:hexosyltransferase activity"/>
    <property type="evidence" value="ECO:0007669"/>
    <property type="project" value="UniProtKB-ARBA"/>
</dbReference>
<dbReference type="PANTHER" id="PTHR22916:SF3">
    <property type="entry name" value="UDP-GLCNAC:BETAGAL BETA-1,3-N-ACETYLGLUCOSAMINYLTRANSFERASE-LIKE PROTEIN 1"/>
    <property type="match status" value="1"/>
</dbReference>
<dbReference type="SUPFAM" id="SSF53448">
    <property type="entry name" value="Nucleotide-diphospho-sugar transferases"/>
    <property type="match status" value="1"/>
</dbReference>
<dbReference type="Pfam" id="PF00535">
    <property type="entry name" value="Glycos_transf_2"/>
    <property type="match status" value="1"/>
</dbReference>
<dbReference type="EMBL" id="VBZC01000008">
    <property type="protein sequence ID" value="TLS46430.1"/>
    <property type="molecule type" value="Genomic_DNA"/>
</dbReference>
<dbReference type="AlphaFoldDB" id="A0A5R9FWW1"/>
<sequence>MFTARSAKRRAGRGKRGAALPCEVSVIVPVYNAMPYLTECLDSLVGQSIDRARMEVIAVDDGSTDGGEKELERYASLHPGLFRVIHQPNSGGPASPCNRGLEQAAGRYVLFLGADDYLGPKALERMVNSADANASDVVYVRMVGVGGREVHQGVFARTRAEVRLDDWRICWALSNTKLFRRSLVEEHGLRFSEKLTAFSDQPFTLEALFRARRISVLGDYDYYFSVRRGDLSNITLRSGHLERLRGLTAAMAVTERFTEPGSKCRANMNVRHFHWEAEQLLRANFLELEESAQQEVFDGLRALVDRYLDEEVEGRLQVRRRVRLAHVRAGDLVGLRAAIADEDDQGRVPLTVRGDRVYADYSAFRDPERTMPESVFDVTKWVRQRASQQRLEIRSLVAAGKSRPLGLRMRAVSSLDDLAELADQNVASVTVDEAPAGTQIRLQALENGAGTGIDVELPLAAPEFGRTLALRIRIAGVERTARAADALERPVVSAALVRLRSAVARRSRRLIRRWGD</sequence>
<proteinExistence type="predicted"/>
<protein>
    <submittedName>
        <fullName evidence="3">Glycosyltransferase</fullName>
    </submittedName>
</protein>
<dbReference type="Gene3D" id="3.90.550.10">
    <property type="entry name" value="Spore Coat Polysaccharide Biosynthesis Protein SpsA, Chain A"/>
    <property type="match status" value="1"/>
</dbReference>
<dbReference type="Pfam" id="PF22181">
    <property type="entry name" value="TarS_linker"/>
    <property type="match status" value="1"/>
</dbReference>
<feature type="domain" description="Glycosyltransferase 2-like" evidence="1">
    <location>
        <begin position="25"/>
        <end position="186"/>
    </location>
</feature>
<evidence type="ECO:0000259" key="2">
    <source>
        <dbReference type="Pfam" id="PF22181"/>
    </source>
</evidence>
<dbReference type="InterPro" id="IPR054028">
    <property type="entry name" value="TarS/TarP_linker"/>
</dbReference>
<name>A0A5R9FWW1_9ACTN</name>
<evidence type="ECO:0000259" key="1">
    <source>
        <dbReference type="Pfam" id="PF00535"/>
    </source>
</evidence>
<dbReference type="InterPro" id="IPR029044">
    <property type="entry name" value="Nucleotide-diphossugar_trans"/>
</dbReference>
<keyword evidence="4" id="KW-1185">Reference proteome</keyword>
<dbReference type="CDD" id="cd00761">
    <property type="entry name" value="Glyco_tranf_GTA_type"/>
    <property type="match status" value="1"/>
</dbReference>
<dbReference type="RefSeq" id="WP_138044561.1">
    <property type="nucleotide sequence ID" value="NZ_VBZC01000008.1"/>
</dbReference>
<reference evidence="3 4" key="1">
    <citation type="submission" date="2019-05" db="EMBL/GenBank/DDBJ databases">
        <title>Streptomyces sp. NEAU-C151, a novel actinomycete isolated from soil.</title>
        <authorList>
            <person name="Han L."/>
            <person name="Jiang H."/>
        </authorList>
    </citation>
    <scope>NUCLEOTIDE SEQUENCE [LARGE SCALE GENOMIC DNA]</scope>
    <source>
        <strain evidence="3 4">NEAU-C151</strain>
    </source>
</reference>
<evidence type="ECO:0000313" key="4">
    <source>
        <dbReference type="Proteomes" id="UP000305906"/>
    </source>
</evidence>
<dbReference type="InterPro" id="IPR001173">
    <property type="entry name" value="Glyco_trans_2-like"/>
</dbReference>
<evidence type="ECO:0000313" key="3">
    <source>
        <dbReference type="EMBL" id="TLS46430.1"/>
    </source>
</evidence>
<keyword evidence="3" id="KW-0808">Transferase</keyword>
<comment type="caution">
    <text evidence="3">The sequence shown here is derived from an EMBL/GenBank/DDBJ whole genome shotgun (WGS) entry which is preliminary data.</text>
</comment>
<dbReference type="PANTHER" id="PTHR22916">
    <property type="entry name" value="GLYCOSYLTRANSFERASE"/>
    <property type="match status" value="1"/>
</dbReference>
<organism evidence="3 4">
    <name type="scientific">Streptomyces montanus</name>
    <dbReference type="NCBI Taxonomy" id="2580423"/>
    <lineage>
        <taxon>Bacteria</taxon>
        <taxon>Bacillati</taxon>
        <taxon>Actinomycetota</taxon>
        <taxon>Actinomycetes</taxon>
        <taxon>Kitasatosporales</taxon>
        <taxon>Streptomycetaceae</taxon>
        <taxon>Streptomyces</taxon>
    </lineage>
</organism>